<dbReference type="InterPro" id="IPR000326">
    <property type="entry name" value="PAP2/HPO"/>
</dbReference>
<proteinExistence type="predicted"/>
<protein>
    <submittedName>
        <fullName evidence="3">Membrane-associated phospholipid phosphatase</fullName>
    </submittedName>
</protein>
<sequence length="236" mass="24300">MFIALNKAVTLLGSAPVVLPVSGVLAAVLWRRHSVKAAAGWVAALALMVAVVMLLKIAGHACNVHFLDDRLTSPSGHAALSAAVYGAVGVVVARHVEGWRRNAFLLAVFGVVAGVAVSRVILRSHSVTEVTVGLALGGLAVAAFAQGLARIARAQAAEVTVGQAPPPLSPSPWRWPSSPLVVAPLLAVAVLLLGAGAVTFGNRTTAEPMLKHIAMLLRQDDVLCGPVSPLDSLLPR</sequence>
<dbReference type="Pfam" id="PF01569">
    <property type="entry name" value="PAP2"/>
    <property type="match status" value="1"/>
</dbReference>
<feature type="transmembrane region" description="Helical" evidence="1">
    <location>
        <begin position="76"/>
        <end position="96"/>
    </location>
</feature>
<keyword evidence="1" id="KW-1133">Transmembrane helix</keyword>
<feature type="transmembrane region" description="Helical" evidence="1">
    <location>
        <begin position="180"/>
        <end position="201"/>
    </location>
</feature>
<feature type="domain" description="Phosphatidic acid phosphatase type 2/haloperoxidase" evidence="2">
    <location>
        <begin position="73"/>
        <end position="146"/>
    </location>
</feature>
<dbReference type="InterPro" id="IPR036938">
    <property type="entry name" value="PAP2/HPO_sf"/>
</dbReference>
<reference evidence="3 4" key="1">
    <citation type="submission" date="2021-03" db="EMBL/GenBank/DDBJ databases">
        <title>Genomic Encyclopedia of Type Strains, Phase III (KMG-III): the genomes of soil and plant-associated and newly described type strains.</title>
        <authorList>
            <person name="Whitman W."/>
        </authorList>
    </citation>
    <scope>NUCLEOTIDE SEQUENCE [LARGE SCALE GENOMIC DNA]</scope>
    <source>
        <strain evidence="3 4">IMMIB AFH-6</strain>
    </source>
</reference>
<feature type="transmembrane region" description="Helical" evidence="1">
    <location>
        <begin position="102"/>
        <end position="122"/>
    </location>
</feature>
<comment type="caution">
    <text evidence="3">The sequence shown here is derived from an EMBL/GenBank/DDBJ whole genome shotgun (WGS) entry which is preliminary data.</text>
</comment>
<accession>A0ABS4SHJ1</accession>
<dbReference type="EMBL" id="JAGINP010000005">
    <property type="protein sequence ID" value="MBP2292029.1"/>
    <property type="molecule type" value="Genomic_DNA"/>
</dbReference>
<keyword evidence="1" id="KW-0472">Membrane</keyword>
<keyword evidence="1" id="KW-0812">Transmembrane</keyword>
<dbReference type="Gene3D" id="1.20.144.10">
    <property type="entry name" value="Phosphatidic acid phosphatase type 2/haloperoxidase"/>
    <property type="match status" value="1"/>
</dbReference>
<evidence type="ECO:0000313" key="4">
    <source>
        <dbReference type="Proteomes" id="UP000781958"/>
    </source>
</evidence>
<evidence type="ECO:0000313" key="3">
    <source>
        <dbReference type="EMBL" id="MBP2292029.1"/>
    </source>
</evidence>
<keyword evidence="4" id="KW-1185">Reference proteome</keyword>
<organism evidence="3 4">
    <name type="scientific">Azospirillum rugosum</name>
    <dbReference type="NCBI Taxonomy" id="416170"/>
    <lineage>
        <taxon>Bacteria</taxon>
        <taxon>Pseudomonadati</taxon>
        <taxon>Pseudomonadota</taxon>
        <taxon>Alphaproteobacteria</taxon>
        <taxon>Rhodospirillales</taxon>
        <taxon>Azospirillaceae</taxon>
        <taxon>Azospirillum</taxon>
    </lineage>
</organism>
<dbReference type="RefSeq" id="WP_209765836.1">
    <property type="nucleotide sequence ID" value="NZ_JAGINP010000005.1"/>
</dbReference>
<dbReference type="SUPFAM" id="SSF48317">
    <property type="entry name" value="Acid phosphatase/Vanadium-dependent haloperoxidase"/>
    <property type="match status" value="1"/>
</dbReference>
<evidence type="ECO:0000259" key="2">
    <source>
        <dbReference type="Pfam" id="PF01569"/>
    </source>
</evidence>
<name>A0ABS4SHJ1_9PROT</name>
<gene>
    <name evidence="3" type="ORF">J2851_001790</name>
</gene>
<feature type="transmembrane region" description="Helical" evidence="1">
    <location>
        <begin position="36"/>
        <end position="55"/>
    </location>
</feature>
<dbReference type="Proteomes" id="UP000781958">
    <property type="component" value="Unassembled WGS sequence"/>
</dbReference>
<evidence type="ECO:0000256" key="1">
    <source>
        <dbReference type="SAM" id="Phobius"/>
    </source>
</evidence>